<keyword evidence="3" id="KW-1185">Reference proteome</keyword>
<gene>
    <name evidence="2" type="ORF">L9F63_016734</name>
</gene>
<feature type="domain" description="DUF4485" evidence="1">
    <location>
        <begin position="6"/>
        <end position="87"/>
    </location>
</feature>
<organism evidence="2 3">
    <name type="scientific">Diploptera punctata</name>
    <name type="common">Pacific beetle cockroach</name>
    <dbReference type="NCBI Taxonomy" id="6984"/>
    <lineage>
        <taxon>Eukaryota</taxon>
        <taxon>Metazoa</taxon>
        <taxon>Ecdysozoa</taxon>
        <taxon>Arthropoda</taxon>
        <taxon>Hexapoda</taxon>
        <taxon>Insecta</taxon>
        <taxon>Pterygota</taxon>
        <taxon>Neoptera</taxon>
        <taxon>Polyneoptera</taxon>
        <taxon>Dictyoptera</taxon>
        <taxon>Blattodea</taxon>
        <taxon>Blaberoidea</taxon>
        <taxon>Blaberidae</taxon>
        <taxon>Diplopterinae</taxon>
        <taxon>Diploptera</taxon>
    </lineage>
</organism>
<dbReference type="InterPro" id="IPR027831">
    <property type="entry name" value="DUF4485"/>
</dbReference>
<dbReference type="EMBL" id="JASPKZ010004554">
    <property type="protein sequence ID" value="KAJ9590149.1"/>
    <property type="molecule type" value="Genomic_DNA"/>
</dbReference>
<protein>
    <recommendedName>
        <fullName evidence="1">DUF4485 domain-containing protein</fullName>
    </recommendedName>
</protein>
<dbReference type="Proteomes" id="UP001233999">
    <property type="component" value="Unassembled WGS sequence"/>
</dbReference>
<proteinExistence type="predicted"/>
<accession>A0AAD8A081</accession>
<evidence type="ECO:0000313" key="3">
    <source>
        <dbReference type="Proteomes" id="UP001233999"/>
    </source>
</evidence>
<dbReference type="AlphaFoldDB" id="A0AAD8A081"/>
<reference evidence="2" key="2">
    <citation type="submission" date="2023-05" db="EMBL/GenBank/DDBJ databases">
        <authorList>
            <person name="Fouks B."/>
        </authorList>
    </citation>
    <scope>NUCLEOTIDE SEQUENCE</scope>
    <source>
        <strain evidence="2">Stay&amp;Tobe</strain>
        <tissue evidence="2">Testes</tissue>
    </source>
</reference>
<evidence type="ECO:0000313" key="2">
    <source>
        <dbReference type="EMBL" id="KAJ9590149.1"/>
    </source>
</evidence>
<comment type="caution">
    <text evidence="2">The sequence shown here is derived from an EMBL/GenBank/DDBJ whole genome shotgun (WGS) entry which is preliminary data.</text>
</comment>
<reference evidence="2" key="1">
    <citation type="journal article" date="2023" name="IScience">
        <title>Live-bearing cockroach genome reveals convergent evolutionary mechanisms linked to viviparity in insects and beyond.</title>
        <authorList>
            <person name="Fouks B."/>
            <person name="Harrison M.C."/>
            <person name="Mikhailova A.A."/>
            <person name="Marchal E."/>
            <person name="English S."/>
            <person name="Carruthers M."/>
            <person name="Jennings E.C."/>
            <person name="Chiamaka E.L."/>
            <person name="Frigard R.A."/>
            <person name="Pippel M."/>
            <person name="Attardo G.M."/>
            <person name="Benoit J.B."/>
            <person name="Bornberg-Bauer E."/>
            <person name="Tobe S.S."/>
        </authorList>
    </citation>
    <scope>NUCLEOTIDE SEQUENCE</scope>
    <source>
        <strain evidence="2">Stay&amp;Tobe</strain>
    </source>
</reference>
<name>A0AAD8A081_DIPPU</name>
<evidence type="ECO:0000259" key="1">
    <source>
        <dbReference type="Pfam" id="PF14846"/>
    </source>
</evidence>
<sequence>MSEKDKEEFRNAVREVAHLCVRLDSPYDRVRCCQWLRKLVAMEDETFELAKIRNEYVQLLRVMVQHGYLRSPFIQPPPEIELPSLAECVANDLARRSPIFPNTGPIAPVVMHSSPDGRAYIAAKRIPGGGVFCYLAVTPDGFE</sequence>
<dbReference type="Pfam" id="PF14846">
    <property type="entry name" value="DUF4485"/>
    <property type="match status" value="1"/>
</dbReference>